<dbReference type="InterPro" id="IPR002885">
    <property type="entry name" value="PPR_rpt"/>
</dbReference>
<dbReference type="KEGG" id="var:108332905"/>
<dbReference type="InterPro" id="IPR046848">
    <property type="entry name" value="E_motif"/>
</dbReference>
<feature type="repeat" description="PPR" evidence="4">
    <location>
        <begin position="146"/>
        <end position="180"/>
    </location>
</feature>
<dbReference type="Gramene" id="KOM44083">
    <property type="protein sequence ID" value="KOM44083"/>
    <property type="gene ID" value="LR48_Vigan05g168800"/>
</dbReference>
<feature type="repeat" description="PPR" evidence="4">
    <location>
        <begin position="208"/>
        <end position="242"/>
    </location>
</feature>
<feature type="repeat" description="PPR" evidence="4">
    <location>
        <begin position="448"/>
        <end position="482"/>
    </location>
</feature>
<feature type="repeat" description="PPR" evidence="4">
    <location>
        <begin position="311"/>
        <end position="345"/>
    </location>
</feature>
<dbReference type="GO" id="GO:0008270">
    <property type="term" value="F:zinc ion binding"/>
    <property type="evidence" value="ECO:0007669"/>
    <property type="project" value="InterPro"/>
</dbReference>
<protein>
    <recommendedName>
        <fullName evidence="5">DYW domain-containing protein</fullName>
    </recommendedName>
</protein>
<dbReference type="Proteomes" id="UP000053144">
    <property type="component" value="Chromosome 5"/>
</dbReference>
<accession>A0A0L9UMW7</accession>
<evidence type="ECO:0000256" key="3">
    <source>
        <dbReference type="ARBA" id="ARBA00061659"/>
    </source>
</evidence>
<dbReference type="InterPro" id="IPR032867">
    <property type="entry name" value="DYW_dom"/>
</dbReference>
<dbReference type="InterPro" id="IPR046960">
    <property type="entry name" value="PPR_At4g14850-like_plant"/>
</dbReference>
<dbReference type="GO" id="GO:0016556">
    <property type="term" value="P:mRNA modification"/>
    <property type="evidence" value="ECO:0007669"/>
    <property type="project" value="UniProtKB-ARBA"/>
</dbReference>
<dbReference type="GO" id="GO:0003723">
    <property type="term" value="F:RNA binding"/>
    <property type="evidence" value="ECO:0007669"/>
    <property type="project" value="InterPro"/>
</dbReference>
<dbReference type="Pfam" id="PF01535">
    <property type="entry name" value="PPR"/>
    <property type="match status" value="5"/>
</dbReference>
<evidence type="ECO:0000256" key="1">
    <source>
        <dbReference type="ARBA" id="ARBA00006643"/>
    </source>
</evidence>
<dbReference type="AlphaFoldDB" id="A0A0L9UMW7"/>
<evidence type="ECO:0000313" key="7">
    <source>
        <dbReference type="Proteomes" id="UP000053144"/>
    </source>
</evidence>
<dbReference type="Pfam" id="PF13041">
    <property type="entry name" value="PPR_2"/>
    <property type="match status" value="2"/>
</dbReference>
<reference evidence="7" key="1">
    <citation type="journal article" date="2015" name="Proc. Natl. Acad. Sci. U.S.A.">
        <title>Genome sequencing of adzuki bean (Vigna angularis) provides insight into high starch and low fat accumulation and domestication.</title>
        <authorList>
            <person name="Yang K."/>
            <person name="Tian Z."/>
            <person name="Chen C."/>
            <person name="Luo L."/>
            <person name="Zhao B."/>
            <person name="Wang Z."/>
            <person name="Yu L."/>
            <person name="Li Y."/>
            <person name="Sun Y."/>
            <person name="Li W."/>
            <person name="Chen Y."/>
            <person name="Li Y."/>
            <person name="Zhang Y."/>
            <person name="Ai D."/>
            <person name="Zhao J."/>
            <person name="Shang C."/>
            <person name="Ma Y."/>
            <person name="Wu B."/>
            <person name="Wang M."/>
            <person name="Gao L."/>
            <person name="Sun D."/>
            <person name="Zhang P."/>
            <person name="Guo F."/>
            <person name="Wang W."/>
            <person name="Li Y."/>
            <person name="Wang J."/>
            <person name="Varshney R.K."/>
            <person name="Wang J."/>
            <person name="Ling H.Q."/>
            <person name="Wan P."/>
        </authorList>
    </citation>
    <scope>NUCLEOTIDE SEQUENCE</scope>
    <source>
        <strain evidence="7">cv. Jingnong 6</strain>
    </source>
</reference>
<dbReference type="OrthoDB" id="185373at2759"/>
<evidence type="ECO:0000256" key="4">
    <source>
        <dbReference type="PROSITE-ProRule" id="PRU00708"/>
    </source>
</evidence>
<dbReference type="Gene3D" id="1.25.40.10">
    <property type="entry name" value="Tetratricopeptide repeat domain"/>
    <property type="match status" value="3"/>
</dbReference>
<dbReference type="EMBL" id="CM003375">
    <property type="protein sequence ID" value="KOM44083.1"/>
    <property type="molecule type" value="Genomic_DNA"/>
</dbReference>
<gene>
    <name evidence="6" type="ORF">LR48_Vigan05g168800</name>
</gene>
<dbReference type="PROSITE" id="PS51375">
    <property type="entry name" value="PPR"/>
    <property type="match status" value="4"/>
</dbReference>
<proteinExistence type="inferred from homology"/>
<keyword evidence="2" id="KW-0677">Repeat</keyword>
<dbReference type="Pfam" id="PF20431">
    <property type="entry name" value="E_motif"/>
    <property type="match status" value="1"/>
</dbReference>
<name>A0A0L9UMW7_PHAAN</name>
<feature type="domain" description="DYW" evidence="5">
    <location>
        <begin position="527"/>
        <end position="619"/>
    </location>
</feature>
<comment type="similarity">
    <text evidence="1">Belongs to the PPR family. PCMP-H subfamily.</text>
</comment>
<dbReference type="Pfam" id="PF14432">
    <property type="entry name" value="DYW_deaminase"/>
    <property type="match status" value="1"/>
</dbReference>
<dbReference type="GO" id="GO:0005737">
    <property type="term" value="C:cytoplasm"/>
    <property type="evidence" value="ECO:0007669"/>
    <property type="project" value="UniProtKB-ARBA"/>
</dbReference>
<sequence>MISNCLPVSVGASPTRLLSDKCTTLYQVRQIHAYFIKTKLISHALSVAKLVNVLSQSSVPYDAVYVFVHALSGFRDIRGVEFLVPPTLKACGKSWAFEEGKQIMGFILKTHLWNDPFVTNSLVRMCLELGMVELARSVFDKMPTRDLISWNSLLSGYLKAGQIDMAREVFERMPQRDLVSCNTMIDGYGKHGSCELAEEVFMGMGVRDVVTWTSMISAFVLNHQPKKGLRLFREMLSLGVRPDAPAVVSVLSAIADLGFVEEGKWIHDYIVSNKILGSCSFIGSALINMYAKCGQIENAYHVFRTICHRRNIGDWNSMISGLALHGLAREAIELFQEMETEKLKPDDITFLGILSACNHGGLMDEGQFYFETMQMKYKIVPKIQHYGCIVDLLGRSGCLEQALEVIHDMPFEPDVLIWKAILSASMKHNNVVLGHTAALRAIELAPKDSSCYVLLSNIFAKMGRWDEVSKVRLMMRKRGVRKIPGCSSILVDGEVHQFLVGKAMNVGYNQSVLLKLEEVVCKLKSEGYEPDINEVFLDIEECEKESQLILHSEKLALAFGVSSLPEGVPIQIVKNLRICCDCHKFMQMVSKIYKRQIIVRDQNRFHHFSKGCCSCRNYW</sequence>
<evidence type="ECO:0000313" key="6">
    <source>
        <dbReference type="EMBL" id="KOM44083.1"/>
    </source>
</evidence>
<dbReference type="PANTHER" id="PTHR47926">
    <property type="entry name" value="PENTATRICOPEPTIDE REPEAT-CONTAINING PROTEIN"/>
    <property type="match status" value="1"/>
</dbReference>
<organism evidence="6 7">
    <name type="scientific">Phaseolus angularis</name>
    <name type="common">Azuki bean</name>
    <name type="synonym">Vigna angularis</name>
    <dbReference type="NCBI Taxonomy" id="3914"/>
    <lineage>
        <taxon>Eukaryota</taxon>
        <taxon>Viridiplantae</taxon>
        <taxon>Streptophyta</taxon>
        <taxon>Embryophyta</taxon>
        <taxon>Tracheophyta</taxon>
        <taxon>Spermatophyta</taxon>
        <taxon>Magnoliopsida</taxon>
        <taxon>eudicotyledons</taxon>
        <taxon>Gunneridae</taxon>
        <taxon>Pentapetalae</taxon>
        <taxon>rosids</taxon>
        <taxon>fabids</taxon>
        <taxon>Fabales</taxon>
        <taxon>Fabaceae</taxon>
        <taxon>Papilionoideae</taxon>
        <taxon>50 kb inversion clade</taxon>
        <taxon>NPAAA clade</taxon>
        <taxon>indigoferoid/millettioid clade</taxon>
        <taxon>Phaseoleae</taxon>
        <taxon>Vigna</taxon>
    </lineage>
</organism>
<dbReference type="InterPro" id="IPR011990">
    <property type="entry name" value="TPR-like_helical_dom_sf"/>
</dbReference>
<comment type="similarity">
    <text evidence="3">Belongs to the PPR family. PCMP-E subfamily.</text>
</comment>
<dbReference type="FunFam" id="1.25.40.10:FF:000277">
    <property type="entry name" value="Pentatricopeptide repeat-containing protein, mitochondrial"/>
    <property type="match status" value="1"/>
</dbReference>
<dbReference type="OMA" id="IENAYHV"/>
<evidence type="ECO:0000256" key="2">
    <source>
        <dbReference type="ARBA" id="ARBA00022737"/>
    </source>
</evidence>
<dbReference type="NCBIfam" id="TIGR00756">
    <property type="entry name" value="PPR"/>
    <property type="match status" value="5"/>
</dbReference>
<evidence type="ECO:0000259" key="5">
    <source>
        <dbReference type="Pfam" id="PF14432"/>
    </source>
</evidence>